<feature type="compositionally biased region" description="Low complexity" evidence="1">
    <location>
        <begin position="190"/>
        <end position="231"/>
    </location>
</feature>
<feature type="compositionally biased region" description="Low complexity" evidence="1">
    <location>
        <begin position="103"/>
        <end position="113"/>
    </location>
</feature>
<feature type="compositionally biased region" description="Polar residues" evidence="1">
    <location>
        <begin position="172"/>
        <end position="189"/>
    </location>
</feature>
<feature type="compositionally biased region" description="Polar residues" evidence="1">
    <location>
        <begin position="92"/>
        <end position="101"/>
    </location>
</feature>
<feature type="region of interest" description="Disordered" evidence="1">
    <location>
        <begin position="92"/>
        <end position="124"/>
    </location>
</feature>
<keyword evidence="3" id="KW-1185">Reference proteome</keyword>
<protein>
    <submittedName>
        <fullName evidence="2">Uncharacterized protein</fullName>
    </submittedName>
</protein>
<feature type="compositionally biased region" description="Low complexity" evidence="1">
    <location>
        <begin position="344"/>
        <end position="355"/>
    </location>
</feature>
<proteinExistence type="predicted"/>
<feature type="non-terminal residue" evidence="2">
    <location>
        <position position="1"/>
    </location>
</feature>
<accession>A0A9P5TYB2</accession>
<dbReference type="EMBL" id="JADNRY010000250">
    <property type="protein sequence ID" value="KAF9060300.1"/>
    <property type="molecule type" value="Genomic_DNA"/>
</dbReference>
<name>A0A9P5TYB2_9AGAR</name>
<dbReference type="OrthoDB" id="3227079at2759"/>
<evidence type="ECO:0000256" key="1">
    <source>
        <dbReference type="SAM" id="MobiDB-lite"/>
    </source>
</evidence>
<evidence type="ECO:0000313" key="3">
    <source>
        <dbReference type="Proteomes" id="UP000772434"/>
    </source>
</evidence>
<dbReference type="AlphaFoldDB" id="A0A9P5TYB2"/>
<comment type="caution">
    <text evidence="2">The sequence shown here is derived from an EMBL/GenBank/DDBJ whole genome shotgun (WGS) entry which is preliminary data.</text>
</comment>
<dbReference type="Proteomes" id="UP000772434">
    <property type="component" value="Unassembled WGS sequence"/>
</dbReference>
<organism evidence="2 3">
    <name type="scientific">Rhodocollybia butyracea</name>
    <dbReference type="NCBI Taxonomy" id="206335"/>
    <lineage>
        <taxon>Eukaryota</taxon>
        <taxon>Fungi</taxon>
        <taxon>Dikarya</taxon>
        <taxon>Basidiomycota</taxon>
        <taxon>Agaricomycotina</taxon>
        <taxon>Agaricomycetes</taxon>
        <taxon>Agaricomycetidae</taxon>
        <taxon>Agaricales</taxon>
        <taxon>Marasmiineae</taxon>
        <taxon>Omphalotaceae</taxon>
        <taxon>Rhodocollybia</taxon>
    </lineage>
</organism>
<sequence>MVSLFACCLSRHGKKRKRSGNGNENVDQQIIPDDEARLIPPVIAGEGAVPETAAQELEKRKAKLLGTIVRAKERHMISTSAYAPFNILNRNNNGYSPQRYGTRSDSQSRSLSRSRLRPQGYGAVGYNPSLVQTMSTITPAAPLDPESSDVQVKISSAAVGITSVERSRSRITKNSNGRKPSGLSTHDSATPSSASQSLHLSASSTSLAKSTSPSPLISDSNSNLGNGISNGASDRELPKSGLGVRLVYPLPPLEPSSADTDIGGRRGRPKFKVGVEGRSSSDQSSTERHLQTPRPLTLTLNGSGSAKLTSTHPSPPLSAVTAPPPSPHSDSESHLDNLESENLVVPASPVTPVAPEGSPSASRPFVLKDVGELTMEWD</sequence>
<evidence type="ECO:0000313" key="2">
    <source>
        <dbReference type="EMBL" id="KAF9060300.1"/>
    </source>
</evidence>
<reference evidence="2" key="1">
    <citation type="submission" date="2020-11" db="EMBL/GenBank/DDBJ databases">
        <authorList>
            <consortium name="DOE Joint Genome Institute"/>
            <person name="Ahrendt S."/>
            <person name="Riley R."/>
            <person name="Andreopoulos W."/>
            <person name="Labutti K."/>
            <person name="Pangilinan J."/>
            <person name="Ruiz-Duenas F.J."/>
            <person name="Barrasa J.M."/>
            <person name="Sanchez-Garcia M."/>
            <person name="Camarero S."/>
            <person name="Miyauchi S."/>
            <person name="Serrano A."/>
            <person name="Linde D."/>
            <person name="Babiker R."/>
            <person name="Drula E."/>
            <person name="Ayuso-Fernandez I."/>
            <person name="Pacheco R."/>
            <person name="Padilla G."/>
            <person name="Ferreira P."/>
            <person name="Barriuso J."/>
            <person name="Kellner H."/>
            <person name="Castanera R."/>
            <person name="Alfaro M."/>
            <person name="Ramirez L."/>
            <person name="Pisabarro A.G."/>
            <person name="Kuo A."/>
            <person name="Tritt A."/>
            <person name="Lipzen A."/>
            <person name="He G."/>
            <person name="Yan M."/>
            <person name="Ng V."/>
            <person name="Cullen D."/>
            <person name="Martin F."/>
            <person name="Rosso M.-N."/>
            <person name="Henrissat B."/>
            <person name="Hibbett D."/>
            <person name="Martinez A.T."/>
            <person name="Grigoriev I.V."/>
        </authorList>
    </citation>
    <scope>NUCLEOTIDE SEQUENCE</scope>
    <source>
        <strain evidence="2">AH 40177</strain>
    </source>
</reference>
<feature type="compositionally biased region" description="Polar residues" evidence="1">
    <location>
        <begin position="298"/>
        <end position="312"/>
    </location>
</feature>
<feature type="region of interest" description="Disordered" evidence="1">
    <location>
        <begin position="164"/>
        <end position="365"/>
    </location>
</feature>
<gene>
    <name evidence="2" type="ORF">BDP27DRAFT_1339860</name>
</gene>